<evidence type="ECO:0000313" key="3">
    <source>
        <dbReference type="Proteomes" id="UP000054498"/>
    </source>
</evidence>
<dbReference type="Proteomes" id="UP000054498">
    <property type="component" value="Unassembled WGS sequence"/>
</dbReference>
<reference evidence="2 3" key="1">
    <citation type="journal article" date="2013" name="BMC Genomics">
        <title>Reconstruction of the lipid metabolism for the microalga Monoraphidium neglectum from its genome sequence reveals characteristics suitable for biofuel production.</title>
        <authorList>
            <person name="Bogen C."/>
            <person name="Al-Dilaimi A."/>
            <person name="Albersmeier A."/>
            <person name="Wichmann J."/>
            <person name="Grundmann M."/>
            <person name="Rupp O."/>
            <person name="Lauersen K.J."/>
            <person name="Blifernez-Klassen O."/>
            <person name="Kalinowski J."/>
            <person name="Goesmann A."/>
            <person name="Mussgnug J.H."/>
            <person name="Kruse O."/>
        </authorList>
    </citation>
    <scope>NUCLEOTIDE SEQUENCE [LARGE SCALE GENOMIC DNA]</scope>
    <source>
        <strain evidence="2 3">SAG 48.87</strain>
    </source>
</reference>
<name>A0A0D2JXA7_9CHLO</name>
<dbReference type="RefSeq" id="XP_013902267.1">
    <property type="nucleotide sequence ID" value="XM_014046813.1"/>
</dbReference>
<protein>
    <submittedName>
        <fullName evidence="2">Uncharacterized protein</fullName>
    </submittedName>
</protein>
<evidence type="ECO:0000313" key="2">
    <source>
        <dbReference type="EMBL" id="KIZ03248.1"/>
    </source>
</evidence>
<dbReference type="GeneID" id="25737594"/>
<accession>A0A0D2JXA7</accession>
<dbReference type="EMBL" id="KK100887">
    <property type="protein sequence ID" value="KIZ03248.1"/>
    <property type="molecule type" value="Genomic_DNA"/>
</dbReference>
<organism evidence="2 3">
    <name type="scientific">Monoraphidium neglectum</name>
    <dbReference type="NCBI Taxonomy" id="145388"/>
    <lineage>
        <taxon>Eukaryota</taxon>
        <taxon>Viridiplantae</taxon>
        <taxon>Chlorophyta</taxon>
        <taxon>core chlorophytes</taxon>
        <taxon>Chlorophyceae</taxon>
        <taxon>CS clade</taxon>
        <taxon>Sphaeropleales</taxon>
        <taxon>Selenastraceae</taxon>
        <taxon>Monoraphidium</taxon>
    </lineage>
</organism>
<dbReference type="KEGG" id="mng:MNEG_4717"/>
<proteinExistence type="predicted"/>
<dbReference type="AlphaFoldDB" id="A0A0D2JXA7"/>
<gene>
    <name evidence="2" type="ORF">MNEG_4717</name>
</gene>
<feature type="compositionally biased region" description="Low complexity" evidence="1">
    <location>
        <begin position="35"/>
        <end position="45"/>
    </location>
</feature>
<keyword evidence="3" id="KW-1185">Reference proteome</keyword>
<feature type="region of interest" description="Disordered" evidence="1">
    <location>
        <begin position="21"/>
        <end position="45"/>
    </location>
</feature>
<evidence type="ECO:0000256" key="1">
    <source>
        <dbReference type="SAM" id="MobiDB-lite"/>
    </source>
</evidence>
<sequence>MLQAEDSDGLVFGPASCRRLSLDGPRPQMPLSPRGSGACASAGVSGNSSATAALRLMPSVALSGRSASLSVEALGANPLRRVSLPMPGQQPRPVDETLRRGSVQAPMAAGAAASIVAAAAAAAGRASRPTAGPCAVECAH</sequence>